<accession>A0A4Y2CWD1</accession>
<organism evidence="1 2">
    <name type="scientific">Araneus ventricosus</name>
    <name type="common">Orbweaver spider</name>
    <name type="synonym">Epeira ventricosa</name>
    <dbReference type="NCBI Taxonomy" id="182803"/>
    <lineage>
        <taxon>Eukaryota</taxon>
        <taxon>Metazoa</taxon>
        <taxon>Ecdysozoa</taxon>
        <taxon>Arthropoda</taxon>
        <taxon>Chelicerata</taxon>
        <taxon>Arachnida</taxon>
        <taxon>Araneae</taxon>
        <taxon>Araneomorphae</taxon>
        <taxon>Entelegynae</taxon>
        <taxon>Araneoidea</taxon>
        <taxon>Araneidae</taxon>
        <taxon>Araneus</taxon>
    </lineage>
</organism>
<reference evidence="1 2" key="1">
    <citation type="journal article" date="2019" name="Sci. Rep.">
        <title>Orb-weaving spider Araneus ventricosus genome elucidates the spidroin gene catalogue.</title>
        <authorList>
            <person name="Kono N."/>
            <person name="Nakamura H."/>
            <person name="Ohtoshi R."/>
            <person name="Moran D.A.P."/>
            <person name="Shinohara A."/>
            <person name="Yoshida Y."/>
            <person name="Fujiwara M."/>
            <person name="Mori M."/>
            <person name="Tomita M."/>
            <person name="Arakawa K."/>
        </authorList>
    </citation>
    <scope>NUCLEOTIDE SEQUENCE [LARGE SCALE GENOMIC DNA]</scope>
</reference>
<dbReference type="Proteomes" id="UP000499080">
    <property type="component" value="Unassembled WGS sequence"/>
</dbReference>
<dbReference type="EMBL" id="BGPR01000256">
    <property type="protein sequence ID" value="GBM08389.1"/>
    <property type="molecule type" value="Genomic_DNA"/>
</dbReference>
<dbReference type="AlphaFoldDB" id="A0A4Y2CWD1"/>
<evidence type="ECO:0000313" key="1">
    <source>
        <dbReference type="EMBL" id="GBM08389.1"/>
    </source>
</evidence>
<keyword evidence="2" id="KW-1185">Reference proteome</keyword>
<protein>
    <recommendedName>
        <fullName evidence="3">Peptidase aspartic putative domain-containing protein</fullName>
    </recommendedName>
</protein>
<evidence type="ECO:0008006" key="3">
    <source>
        <dbReference type="Google" id="ProtNLM"/>
    </source>
</evidence>
<proteinExistence type="predicted"/>
<name>A0A4Y2CWD1_ARAVE</name>
<sequence length="112" mass="12178">MSIFSFDPVKPVGRTHEVGVITLISRYDSEQQILVEILIADTITTAPVETPNADILAGMQLRSLNLSNTCENGSKIEVLIGGDVFWRITDGSRVEKINNTVTGVPTIFGFAL</sequence>
<evidence type="ECO:0000313" key="2">
    <source>
        <dbReference type="Proteomes" id="UP000499080"/>
    </source>
</evidence>
<comment type="caution">
    <text evidence="1">The sequence shown here is derived from an EMBL/GenBank/DDBJ whole genome shotgun (WGS) entry which is preliminary data.</text>
</comment>
<gene>
    <name evidence="1" type="ORF">AVEN_108383_1</name>
</gene>